<proteinExistence type="predicted"/>
<dbReference type="AlphaFoldDB" id="A0A8D9D044"/>
<gene>
    <name evidence="1" type="ORF">BRAPAZ1V2_A09P62250.2</name>
</gene>
<name>A0A8D9D044_BRACM</name>
<organism evidence="1 2">
    <name type="scientific">Brassica campestris</name>
    <name type="common">Field mustard</name>
    <dbReference type="NCBI Taxonomy" id="3711"/>
    <lineage>
        <taxon>Eukaryota</taxon>
        <taxon>Viridiplantae</taxon>
        <taxon>Streptophyta</taxon>
        <taxon>Embryophyta</taxon>
        <taxon>Tracheophyta</taxon>
        <taxon>Spermatophyta</taxon>
        <taxon>Magnoliopsida</taxon>
        <taxon>eudicotyledons</taxon>
        <taxon>Gunneridae</taxon>
        <taxon>Pentapetalae</taxon>
        <taxon>rosids</taxon>
        <taxon>malvids</taxon>
        <taxon>Brassicales</taxon>
        <taxon>Brassicaceae</taxon>
        <taxon>Brassiceae</taxon>
        <taxon>Brassica</taxon>
    </lineage>
</organism>
<protein>
    <submittedName>
        <fullName evidence="1">Uncharacterized protein</fullName>
    </submittedName>
</protein>
<dbReference type="Proteomes" id="UP000694005">
    <property type="component" value="Chromosome A09"/>
</dbReference>
<evidence type="ECO:0000313" key="2">
    <source>
        <dbReference type="Proteomes" id="UP000694005"/>
    </source>
</evidence>
<accession>A0A8D9D044</accession>
<sequence length="122" mass="13940">MSKSLIMSSTHNIVFTIMSLQSQVSMMNNCFFCTSLCIRSLEDHLFTSKFINQNLLKLSGDCLFGASLSAIVVTFVTGSHDCSMRRRDRTEEPFFLEVALMQLKSLHFFIRPCLSHIHLLRS</sequence>
<reference evidence="1 2" key="1">
    <citation type="submission" date="2021-07" db="EMBL/GenBank/DDBJ databases">
        <authorList>
            <consortium name="Genoscope - CEA"/>
            <person name="William W."/>
        </authorList>
    </citation>
    <scope>NUCLEOTIDE SEQUENCE [LARGE SCALE GENOMIC DNA]</scope>
</reference>
<evidence type="ECO:0000313" key="1">
    <source>
        <dbReference type="EMBL" id="CAG7865758.1"/>
    </source>
</evidence>
<dbReference type="EMBL" id="LS974625">
    <property type="protein sequence ID" value="CAG7865758.1"/>
    <property type="molecule type" value="Genomic_DNA"/>
</dbReference>
<dbReference type="Gramene" id="A09p62250.2_BraZ1">
    <property type="protein sequence ID" value="A09p62250.2_BraZ1.CDS"/>
    <property type="gene ID" value="A09g62250.2_BraZ1"/>
</dbReference>